<dbReference type="GO" id="GO:0016491">
    <property type="term" value="F:oxidoreductase activity"/>
    <property type="evidence" value="ECO:0007669"/>
    <property type="project" value="UniProtKB-KW"/>
</dbReference>
<dbReference type="AlphaFoldDB" id="A0AAN6REH7"/>
<comment type="caution">
    <text evidence="3">The sequence shown here is derived from an EMBL/GenBank/DDBJ whole genome shotgun (WGS) entry which is preliminary data.</text>
</comment>
<keyword evidence="4" id="KW-1185">Reference proteome</keyword>
<evidence type="ECO:0000313" key="3">
    <source>
        <dbReference type="EMBL" id="KAK3202641.1"/>
    </source>
</evidence>
<accession>A0AAN6REH7</accession>
<organism evidence="3 4">
    <name type="scientific">Pseudopithomyces chartarum</name>
    <dbReference type="NCBI Taxonomy" id="1892770"/>
    <lineage>
        <taxon>Eukaryota</taxon>
        <taxon>Fungi</taxon>
        <taxon>Dikarya</taxon>
        <taxon>Ascomycota</taxon>
        <taxon>Pezizomycotina</taxon>
        <taxon>Dothideomycetes</taxon>
        <taxon>Pleosporomycetidae</taxon>
        <taxon>Pleosporales</taxon>
        <taxon>Massarineae</taxon>
        <taxon>Didymosphaeriaceae</taxon>
        <taxon>Pseudopithomyces</taxon>
    </lineage>
</organism>
<gene>
    <name evidence="3" type="ORF">GRF29_154g230794</name>
</gene>
<evidence type="ECO:0000256" key="1">
    <source>
        <dbReference type="ARBA" id="ARBA00006484"/>
    </source>
</evidence>
<dbReference type="SUPFAM" id="SSF51735">
    <property type="entry name" value="NAD(P)-binding Rossmann-fold domains"/>
    <property type="match status" value="1"/>
</dbReference>
<dbReference type="InterPro" id="IPR002347">
    <property type="entry name" value="SDR_fam"/>
</dbReference>
<dbReference type="InterPro" id="IPR036291">
    <property type="entry name" value="NAD(P)-bd_dom_sf"/>
</dbReference>
<name>A0AAN6REH7_9PLEO</name>
<evidence type="ECO:0000256" key="2">
    <source>
        <dbReference type="ARBA" id="ARBA00023002"/>
    </source>
</evidence>
<dbReference type="PANTHER" id="PTHR24320:SF283">
    <property type="entry name" value="RETINOL DEHYDROGENASE 11"/>
    <property type="match status" value="1"/>
</dbReference>
<dbReference type="Pfam" id="PF00106">
    <property type="entry name" value="adh_short"/>
    <property type="match status" value="1"/>
</dbReference>
<protein>
    <recommendedName>
        <fullName evidence="5">NAD(P)-binding protein</fullName>
    </recommendedName>
</protein>
<evidence type="ECO:0008006" key="5">
    <source>
        <dbReference type="Google" id="ProtNLM"/>
    </source>
</evidence>
<proteinExistence type="inferred from homology"/>
<dbReference type="EMBL" id="WVTA01000013">
    <property type="protein sequence ID" value="KAK3202641.1"/>
    <property type="molecule type" value="Genomic_DNA"/>
</dbReference>
<reference evidence="3 4" key="1">
    <citation type="submission" date="2021-02" db="EMBL/GenBank/DDBJ databases">
        <title>Genome assembly of Pseudopithomyces chartarum.</title>
        <authorList>
            <person name="Jauregui R."/>
            <person name="Singh J."/>
            <person name="Voisey C."/>
        </authorList>
    </citation>
    <scope>NUCLEOTIDE SEQUENCE [LARGE SCALE GENOMIC DNA]</scope>
    <source>
        <strain evidence="3 4">AGR01</strain>
    </source>
</reference>
<evidence type="ECO:0000313" key="4">
    <source>
        <dbReference type="Proteomes" id="UP001280581"/>
    </source>
</evidence>
<dbReference type="PANTHER" id="PTHR24320">
    <property type="entry name" value="RETINOL DEHYDROGENASE"/>
    <property type="match status" value="1"/>
</dbReference>
<dbReference type="Proteomes" id="UP001280581">
    <property type="component" value="Unassembled WGS sequence"/>
</dbReference>
<comment type="similarity">
    <text evidence="1">Belongs to the short-chain dehydrogenases/reductases (SDR) family.</text>
</comment>
<dbReference type="Gene3D" id="3.40.50.720">
    <property type="entry name" value="NAD(P)-binding Rossmann-like Domain"/>
    <property type="match status" value="1"/>
</dbReference>
<sequence length="380" mass="41193">MPSTTYAEFGHDTEGLEVAKAFADGIRGKTILVTGANSGGIAYTTLEAFVSLNPSLLTPTPRTEVPTLTQASQSPSHLILASRTPSKIHQTIQKLEHSYPTVSYRALTLDLSSQKAVRDAAAELLAWEDIHGIDLIINNAGVMGLSNRDLTPEGIEMHFGTNHIGHFLFTSLLMPRLLVAARRNPRGATRVINITSGSPAVAGIRWSDINFERKSKDLPEEERPNPQISAMWGFPDVDERSYIPIEGYNQSKVANVLFSIGLTARLFQKYGILSLAVHPGVIPTELVRDFGAELQGALTRLRENSITYKTLGAGASTSLTAALDPKLVEGAGVEKDGRAVGVFLKDCQVEELSNAKAVSMSGAEKLWELSEKLVGEKFAW</sequence>
<keyword evidence="2" id="KW-0560">Oxidoreductase</keyword>